<dbReference type="PROSITE" id="PS50850">
    <property type="entry name" value="MFS"/>
    <property type="match status" value="1"/>
</dbReference>
<dbReference type="InterPro" id="IPR011701">
    <property type="entry name" value="MFS"/>
</dbReference>
<feature type="domain" description="Major facilitator superfamily (MFS) profile" evidence="7">
    <location>
        <begin position="72"/>
        <end position="494"/>
    </location>
</feature>
<comment type="caution">
    <text evidence="8">The sequence shown here is derived from an EMBL/GenBank/DDBJ whole genome shotgun (WGS) entry which is preliminary data.</text>
</comment>
<dbReference type="InterPro" id="IPR036259">
    <property type="entry name" value="MFS_trans_sf"/>
</dbReference>
<dbReference type="Gene3D" id="1.20.1250.20">
    <property type="entry name" value="MFS general substrate transporter like domains"/>
    <property type="match status" value="1"/>
</dbReference>
<feature type="transmembrane region" description="Helical" evidence="6">
    <location>
        <begin position="226"/>
        <end position="245"/>
    </location>
</feature>
<proteinExistence type="predicted"/>
<evidence type="ECO:0000313" key="8">
    <source>
        <dbReference type="EMBL" id="CAJ2504346.1"/>
    </source>
</evidence>
<protein>
    <submittedName>
        <fullName evidence="8">Uu.00g117400.m01.CDS01</fullName>
    </submittedName>
</protein>
<feature type="transmembrane region" description="Helical" evidence="6">
    <location>
        <begin position="138"/>
        <end position="161"/>
    </location>
</feature>
<sequence length="497" mass="54547">MASKDGIQRVEDAEANSKISDGEKGHSDSTSSLSSGHKEYILARHGTLELEPMPDMDDADPLNWSSWKKVINLLLVVFHAMMATFTAAAIQSSFALIAEDLDVPIQSASYLTSEVIVVLGVAPLLWRPISHRYGRRPILLVSLLLSIVGNIGCAKSPTYAAMAACRAITAFFICPASAIGSGVVTEMFFRQERARWMGVWTVMVTLGIPLAPFIFGFVVLRVDYRWVYWILAITNGVQLLLYFFLGDETRYIRNGEVRGGKAGPKSLLRFSRIDPTPLSLRDFTRPLELALRPSVVIPAAAYAMIFLWQVMISIEIPQVFAIQFHLNTQQVGLQYLALIIGSLIGEVIGGTLSDRWMLLKQRRTGSVPRPEYRLWLSYFGFALGICGTVVFLVQLGNAGETWNITPLIGAAIQAAGNQIVTTVLITYAVDRNQSDSASVGVFITLVRQVWGFIGPFWFTDMILNTGYGASAGIATAMMVGVSVVPTVLLQWRGAGQK</sequence>
<evidence type="ECO:0000259" key="7">
    <source>
        <dbReference type="PROSITE" id="PS50850"/>
    </source>
</evidence>
<gene>
    <name evidence="8" type="ORF">KHLLAP_LOCUS4814</name>
</gene>
<keyword evidence="2 6" id="KW-0812">Transmembrane</keyword>
<dbReference type="AlphaFoldDB" id="A0AAI8VGX9"/>
<evidence type="ECO:0000256" key="5">
    <source>
        <dbReference type="SAM" id="MobiDB-lite"/>
    </source>
</evidence>
<evidence type="ECO:0000256" key="1">
    <source>
        <dbReference type="ARBA" id="ARBA00004141"/>
    </source>
</evidence>
<dbReference type="FunFam" id="1.20.1250.20:FF:000318">
    <property type="entry name" value="MFS multidrug transporter, putative"/>
    <property type="match status" value="1"/>
</dbReference>
<dbReference type="GO" id="GO:0022857">
    <property type="term" value="F:transmembrane transporter activity"/>
    <property type="evidence" value="ECO:0007669"/>
    <property type="project" value="InterPro"/>
</dbReference>
<evidence type="ECO:0000256" key="6">
    <source>
        <dbReference type="SAM" id="Phobius"/>
    </source>
</evidence>
<evidence type="ECO:0000313" key="9">
    <source>
        <dbReference type="Proteomes" id="UP001295740"/>
    </source>
</evidence>
<dbReference type="PANTHER" id="PTHR23502">
    <property type="entry name" value="MAJOR FACILITATOR SUPERFAMILY"/>
    <property type="match status" value="1"/>
</dbReference>
<feature type="transmembrane region" description="Helical" evidence="6">
    <location>
        <begin position="167"/>
        <end position="189"/>
    </location>
</feature>
<dbReference type="PANTHER" id="PTHR23502:SF2">
    <property type="entry name" value="TRANSPORTER, PUTATIVE (AFU_ORTHOLOGUE AFUA_2G08910)-RELATED"/>
    <property type="match status" value="1"/>
</dbReference>
<keyword evidence="3 6" id="KW-1133">Transmembrane helix</keyword>
<feature type="transmembrane region" description="Helical" evidence="6">
    <location>
        <begin position="108"/>
        <end position="126"/>
    </location>
</feature>
<reference evidence="8" key="1">
    <citation type="submission" date="2023-10" db="EMBL/GenBank/DDBJ databases">
        <authorList>
            <person name="Hackl T."/>
        </authorList>
    </citation>
    <scope>NUCLEOTIDE SEQUENCE</scope>
</reference>
<feature type="transmembrane region" description="Helical" evidence="6">
    <location>
        <begin position="407"/>
        <end position="427"/>
    </location>
</feature>
<feature type="transmembrane region" description="Helical" evidence="6">
    <location>
        <begin position="289"/>
        <end position="312"/>
    </location>
</feature>
<feature type="transmembrane region" description="Helical" evidence="6">
    <location>
        <begin position="439"/>
        <end position="458"/>
    </location>
</feature>
<feature type="transmembrane region" description="Helical" evidence="6">
    <location>
        <begin position="332"/>
        <end position="353"/>
    </location>
</feature>
<feature type="compositionally biased region" description="Basic and acidic residues" evidence="5">
    <location>
        <begin position="1"/>
        <end position="12"/>
    </location>
</feature>
<organism evidence="8 9">
    <name type="scientific">Anthostomella pinea</name>
    <dbReference type="NCBI Taxonomy" id="933095"/>
    <lineage>
        <taxon>Eukaryota</taxon>
        <taxon>Fungi</taxon>
        <taxon>Dikarya</taxon>
        <taxon>Ascomycota</taxon>
        <taxon>Pezizomycotina</taxon>
        <taxon>Sordariomycetes</taxon>
        <taxon>Xylariomycetidae</taxon>
        <taxon>Xylariales</taxon>
        <taxon>Xylariaceae</taxon>
        <taxon>Anthostomella</taxon>
    </lineage>
</organism>
<comment type="subcellular location">
    <subcellularLocation>
        <location evidence="1">Membrane</location>
        <topology evidence="1">Multi-pass membrane protein</topology>
    </subcellularLocation>
</comment>
<evidence type="ECO:0000256" key="4">
    <source>
        <dbReference type="ARBA" id="ARBA00023136"/>
    </source>
</evidence>
<dbReference type="Pfam" id="PF07690">
    <property type="entry name" value="MFS_1"/>
    <property type="match status" value="1"/>
</dbReference>
<accession>A0AAI8VGX9</accession>
<dbReference type="EMBL" id="CAUWAG010000006">
    <property type="protein sequence ID" value="CAJ2504346.1"/>
    <property type="molecule type" value="Genomic_DNA"/>
</dbReference>
<evidence type="ECO:0000256" key="2">
    <source>
        <dbReference type="ARBA" id="ARBA00022692"/>
    </source>
</evidence>
<name>A0AAI8VGX9_9PEZI</name>
<feature type="transmembrane region" description="Helical" evidence="6">
    <location>
        <begin position="470"/>
        <end position="491"/>
    </location>
</feature>
<keyword evidence="9" id="KW-1185">Reference proteome</keyword>
<feature type="transmembrane region" description="Helical" evidence="6">
    <location>
        <begin position="73"/>
        <end position="96"/>
    </location>
</feature>
<evidence type="ECO:0000256" key="3">
    <source>
        <dbReference type="ARBA" id="ARBA00022989"/>
    </source>
</evidence>
<dbReference type="GO" id="GO:0005886">
    <property type="term" value="C:plasma membrane"/>
    <property type="evidence" value="ECO:0007669"/>
    <property type="project" value="TreeGrafter"/>
</dbReference>
<dbReference type="Proteomes" id="UP001295740">
    <property type="component" value="Unassembled WGS sequence"/>
</dbReference>
<feature type="region of interest" description="Disordered" evidence="5">
    <location>
        <begin position="1"/>
        <end position="35"/>
    </location>
</feature>
<dbReference type="InterPro" id="IPR020846">
    <property type="entry name" value="MFS_dom"/>
</dbReference>
<dbReference type="SUPFAM" id="SSF103473">
    <property type="entry name" value="MFS general substrate transporter"/>
    <property type="match status" value="1"/>
</dbReference>
<feature type="transmembrane region" description="Helical" evidence="6">
    <location>
        <begin position="374"/>
        <end position="395"/>
    </location>
</feature>
<feature type="transmembrane region" description="Helical" evidence="6">
    <location>
        <begin position="196"/>
        <end position="220"/>
    </location>
</feature>
<keyword evidence="4 6" id="KW-0472">Membrane</keyword>